<dbReference type="AlphaFoldDB" id="A0A7J0GKZ6"/>
<gene>
    <name evidence="3" type="ORF">Acr_22g0008710</name>
</gene>
<dbReference type="PANTHER" id="PTHR23272">
    <property type="entry name" value="BED FINGER-RELATED"/>
    <property type="match status" value="1"/>
</dbReference>
<dbReference type="PANTHER" id="PTHR23272:SF135">
    <property type="entry name" value="ZINC FINGER BED DOMAIN-CONTAINING PROTEIN DAYSLEEPER-LIKE"/>
    <property type="match status" value="1"/>
</dbReference>
<dbReference type="EMBL" id="BJWL01000022">
    <property type="protein sequence ID" value="GFZ11473.1"/>
    <property type="molecule type" value="Genomic_DNA"/>
</dbReference>
<dbReference type="Proteomes" id="UP000585474">
    <property type="component" value="Unassembled WGS sequence"/>
</dbReference>
<dbReference type="Pfam" id="PF14372">
    <property type="entry name" value="hAT-like_RNase-H"/>
    <property type="match status" value="1"/>
</dbReference>
<dbReference type="InterPro" id="IPR012337">
    <property type="entry name" value="RNaseH-like_sf"/>
</dbReference>
<keyword evidence="4" id="KW-1185">Reference proteome</keyword>
<dbReference type="Pfam" id="PF05699">
    <property type="entry name" value="Dimer_Tnp_hAT"/>
    <property type="match status" value="1"/>
</dbReference>
<reference evidence="3 4" key="1">
    <citation type="submission" date="2019-07" db="EMBL/GenBank/DDBJ databases">
        <title>De Novo Assembly of kiwifruit Actinidia rufa.</title>
        <authorList>
            <person name="Sugita-Konishi S."/>
            <person name="Sato K."/>
            <person name="Mori E."/>
            <person name="Abe Y."/>
            <person name="Kisaki G."/>
            <person name="Hamano K."/>
            <person name="Suezawa K."/>
            <person name="Otani M."/>
            <person name="Fukuda T."/>
            <person name="Manabe T."/>
            <person name="Gomi K."/>
            <person name="Tabuchi M."/>
            <person name="Akimitsu K."/>
            <person name="Kataoka I."/>
        </authorList>
    </citation>
    <scope>NUCLEOTIDE SEQUENCE [LARGE SCALE GENOMIC DNA]</scope>
    <source>
        <strain evidence="4">cv. Fuchu</strain>
    </source>
</reference>
<evidence type="ECO:0000313" key="4">
    <source>
        <dbReference type="Proteomes" id="UP000585474"/>
    </source>
</evidence>
<dbReference type="SUPFAM" id="SSF53098">
    <property type="entry name" value="Ribonuclease H-like"/>
    <property type="match status" value="1"/>
</dbReference>
<evidence type="ECO:0000259" key="2">
    <source>
        <dbReference type="Pfam" id="PF14372"/>
    </source>
</evidence>
<comment type="caution">
    <text evidence="3">The sequence shown here is derived from an EMBL/GenBank/DDBJ whole genome shotgun (WGS) entry which is preliminary data.</text>
</comment>
<name>A0A7J0GKZ6_9ERIC</name>
<dbReference type="OrthoDB" id="1607513at2759"/>
<dbReference type="InterPro" id="IPR025525">
    <property type="entry name" value="hAT-like_transposase_RNase-H"/>
</dbReference>
<feature type="domain" description="HAT C-terminal dimerisation" evidence="1">
    <location>
        <begin position="316"/>
        <end position="398"/>
    </location>
</feature>
<protein>
    <submittedName>
        <fullName evidence="3">Uncharacterized protein</fullName>
    </submittedName>
</protein>
<proteinExistence type="predicted"/>
<evidence type="ECO:0000313" key="3">
    <source>
        <dbReference type="EMBL" id="GFZ11473.1"/>
    </source>
</evidence>
<dbReference type="GO" id="GO:0003677">
    <property type="term" value="F:DNA binding"/>
    <property type="evidence" value="ECO:0007669"/>
    <property type="project" value="InterPro"/>
</dbReference>
<evidence type="ECO:0000259" key="1">
    <source>
        <dbReference type="Pfam" id="PF05699"/>
    </source>
</evidence>
<organism evidence="3 4">
    <name type="scientific">Actinidia rufa</name>
    <dbReference type="NCBI Taxonomy" id="165716"/>
    <lineage>
        <taxon>Eukaryota</taxon>
        <taxon>Viridiplantae</taxon>
        <taxon>Streptophyta</taxon>
        <taxon>Embryophyta</taxon>
        <taxon>Tracheophyta</taxon>
        <taxon>Spermatophyta</taxon>
        <taxon>Magnoliopsida</taxon>
        <taxon>eudicotyledons</taxon>
        <taxon>Gunneridae</taxon>
        <taxon>Pentapetalae</taxon>
        <taxon>asterids</taxon>
        <taxon>Ericales</taxon>
        <taxon>Actinidiaceae</taxon>
        <taxon>Actinidia</taxon>
    </lineage>
</organism>
<dbReference type="InterPro" id="IPR008906">
    <property type="entry name" value="HATC_C_dom"/>
</dbReference>
<sequence length="412" mass="47441">MTLNEDVVDECKALLGLRKVFCSEKSPSKAVEDEPFKELVQMLDPELQVSIDRVGISLSVDILHSVKLEDSPHELIIKCLKDWGIENKISTITMPNSSLYDETVEIVKDYIGGKKELQLNGRIFRVNCCSDTVSLMVRDANEEISYVLDKIGSIYSFEEPEPSWYNKNNQIKEALILESAGEFTYRYRGSWYDKPSKKEWKKVDSINRLVDDLYDIVFPLFEMGYSTETCGDYMKNTYLVLGIASVMDPRFKMKYLEFSCVKFEGNDGNSKVEMVSEAIHKLYSDYVKFESDCNNSLNLLREYNQFLISTSELKSELDLYLEEPVLGWTQDFNALSWWKFASSKYPTLSRMARDLLAIPISLATSDKAFYTEKREADECIVSLGPDLVNAVMCIESWFPKHKKTPGERKCFF</sequence>
<feature type="domain" description="hAT-like transposase RNase-H fold" evidence="2">
    <location>
        <begin position="229"/>
        <end position="286"/>
    </location>
</feature>
<dbReference type="GO" id="GO:0046983">
    <property type="term" value="F:protein dimerization activity"/>
    <property type="evidence" value="ECO:0007669"/>
    <property type="project" value="InterPro"/>
</dbReference>
<accession>A0A7J0GKZ6</accession>